<dbReference type="PANTHER" id="PTHR23105">
    <property type="entry name" value="RIBOSOMAL PROTEIN L7AE FAMILY MEMBER"/>
    <property type="match status" value="1"/>
</dbReference>
<dbReference type="InterPro" id="IPR050257">
    <property type="entry name" value="eL8/uL1-like"/>
</dbReference>
<dbReference type="InterPro" id="IPR023674">
    <property type="entry name" value="Ribosomal_uL1-like"/>
</dbReference>
<dbReference type="InterPro" id="IPR028364">
    <property type="entry name" value="Ribosomal_uL1/biogenesis"/>
</dbReference>
<keyword evidence="2 4" id="KW-0689">Ribosomal protein</keyword>
<dbReference type="GO" id="GO:0003723">
    <property type="term" value="F:RNA binding"/>
    <property type="evidence" value="ECO:0000318"/>
    <property type="project" value="GO_Central"/>
</dbReference>
<keyword evidence="6" id="KW-1185">Reference proteome</keyword>
<dbReference type="FunFam" id="3.30.190.20:FF:000009">
    <property type="entry name" value="Ribosomal protein L10a"/>
    <property type="match status" value="1"/>
</dbReference>
<dbReference type="PROSITE" id="PS01199">
    <property type="entry name" value="RIBOSOMAL_L1"/>
    <property type="match status" value="1"/>
</dbReference>
<dbReference type="RefSeq" id="XP_001746120.1">
    <property type="nucleotide sequence ID" value="XM_001746068.1"/>
</dbReference>
<dbReference type="InterPro" id="IPR023673">
    <property type="entry name" value="Ribosomal_uL1_CS"/>
</dbReference>
<evidence type="ECO:0000313" key="6">
    <source>
        <dbReference type="Proteomes" id="UP000001357"/>
    </source>
</evidence>
<evidence type="ECO:0000256" key="1">
    <source>
        <dbReference type="ARBA" id="ARBA00010531"/>
    </source>
</evidence>
<proteinExistence type="inferred from homology"/>
<keyword evidence="3 4" id="KW-0687">Ribonucleoprotein</keyword>
<gene>
    <name evidence="5" type="ORF">MONBRDRAFT_37243</name>
</gene>
<dbReference type="Gene3D" id="3.40.50.790">
    <property type="match status" value="1"/>
</dbReference>
<evidence type="ECO:0000256" key="4">
    <source>
        <dbReference type="RuleBase" id="RU000659"/>
    </source>
</evidence>
<organism evidence="5 6">
    <name type="scientific">Monosiga brevicollis</name>
    <name type="common">Choanoflagellate</name>
    <dbReference type="NCBI Taxonomy" id="81824"/>
    <lineage>
        <taxon>Eukaryota</taxon>
        <taxon>Choanoflagellata</taxon>
        <taxon>Craspedida</taxon>
        <taxon>Salpingoecidae</taxon>
        <taxon>Monosiga</taxon>
    </lineage>
</organism>
<dbReference type="PIRSF" id="PIRSF002155">
    <property type="entry name" value="Ribosomal_L1"/>
    <property type="match status" value="1"/>
</dbReference>
<reference evidence="5 6" key="1">
    <citation type="journal article" date="2008" name="Nature">
        <title>The genome of the choanoflagellate Monosiga brevicollis and the origin of metazoans.</title>
        <authorList>
            <consortium name="JGI Sequencing"/>
            <person name="King N."/>
            <person name="Westbrook M.J."/>
            <person name="Young S.L."/>
            <person name="Kuo A."/>
            <person name="Abedin M."/>
            <person name="Chapman J."/>
            <person name="Fairclough S."/>
            <person name="Hellsten U."/>
            <person name="Isogai Y."/>
            <person name="Letunic I."/>
            <person name="Marr M."/>
            <person name="Pincus D."/>
            <person name="Putnam N."/>
            <person name="Rokas A."/>
            <person name="Wright K.J."/>
            <person name="Zuzow R."/>
            <person name="Dirks W."/>
            <person name="Good M."/>
            <person name="Goodstein D."/>
            <person name="Lemons D."/>
            <person name="Li W."/>
            <person name="Lyons J.B."/>
            <person name="Morris A."/>
            <person name="Nichols S."/>
            <person name="Richter D.J."/>
            <person name="Salamov A."/>
            <person name="Bork P."/>
            <person name="Lim W.A."/>
            <person name="Manning G."/>
            <person name="Miller W.T."/>
            <person name="McGinnis W."/>
            <person name="Shapiro H."/>
            <person name="Tjian R."/>
            <person name="Grigoriev I.V."/>
            <person name="Rokhsar D."/>
        </authorList>
    </citation>
    <scope>NUCLEOTIDE SEQUENCE [LARGE SCALE GENOMIC DNA]</scope>
    <source>
        <strain evidence="6">MX1 / ATCC 50154</strain>
    </source>
</reference>
<accession>A9V0H6</accession>
<evidence type="ECO:0000313" key="5">
    <source>
        <dbReference type="EMBL" id="EDQ89015.1"/>
    </source>
</evidence>
<dbReference type="InterPro" id="IPR002143">
    <property type="entry name" value="Ribosomal_uL1"/>
</dbReference>
<evidence type="ECO:0000256" key="2">
    <source>
        <dbReference type="ARBA" id="ARBA00022980"/>
    </source>
</evidence>
<dbReference type="Proteomes" id="UP000001357">
    <property type="component" value="Unassembled WGS sequence"/>
</dbReference>
<dbReference type="FunFam" id="3.40.50.790:FF:000002">
    <property type="entry name" value="Ribosomal protein"/>
    <property type="match status" value="1"/>
</dbReference>
<comment type="similarity">
    <text evidence="1 4">Belongs to the universal ribosomal protein uL1 family.</text>
</comment>
<evidence type="ECO:0000256" key="3">
    <source>
        <dbReference type="ARBA" id="ARBA00023274"/>
    </source>
</evidence>
<dbReference type="GeneID" id="5891462"/>
<dbReference type="OMA" id="GPRNKMP"/>
<dbReference type="AlphaFoldDB" id="A9V0H6"/>
<dbReference type="KEGG" id="mbr:MONBRDRAFT_37243"/>
<dbReference type="GO" id="GO:0006412">
    <property type="term" value="P:translation"/>
    <property type="evidence" value="ECO:0007669"/>
    <property type="project" value="InterPro"/>
</dbReference>
<dbReference type="InterPro" id="IPR016095">
    <property type="entry name" value="Ribosomal_uL1_3-a/b-sand"/>
</dbReference>
<dbReference type="FunCoup" id="A9V0H6">
    <property type="interactions" value="1120"/>
</dbReference>
<dbReference type="GO" id="GO:0003735">
    <property type="term" value="F:structural constituent of ribosome"/>
    <property type="evidence" value="ECO:0007669"/>
    <property type="project" value="InterPro"/>
</dbReference>
<dbReference type="InParanoid" id="A9V0H6"/>
<name>A9V0H6_MONBE</name>
<dbReference type="GO" id="GO:0022625">
    <property type="term" value="C:cytosolic large ribosomal subunit"/>
    <property type="evidence" value="ECO:0000318"/>
    <property type="project" value="GO_Central"/>
</dbReference>
<protein>
    <recommendedName>
        <fullName evidence="4">Ribosomal protein</fullName>
    </recommendedName>
</protein>
<dbReference type="eggNOG" id="KOG1570">
    <property type="taxonomic scope" value="Eukaryota"/>
</dbReference>
<dbReference type="EMBL" id="CH991552">
    <property type="protein sequence ID" value="EDQ89015.1"/>
    <property type="molecule type" value="Genomic_DNA"/>
</dbReference>
<dbReference type="Pfam" id="PF00687">
    <property type="entry name" value="Ribosomal_L1"/>
    <property type="match status" value="1"/>
</dbReference>
<dbReference type="Gene3D" id="3.30.190.20">
    <property type="match status" value="1"/>
</dbReference>
<dbReference type="CDD" id="cd00403">
    <property type="entry name" value="Ribosomal_L1"/>
    <property type="match status" value="1"/>
</dbReference>
<dbReference type="STRING" id="81824.A9V0H6"/>
<sequence length="183" mass="20434">MSKISRETYEEAVSSLLSYSQEKKRNFVESVELQIMLKNYDPSKDKRFSGSIRLPAIARPRLTVCVLGDESHCDEAKAANLPFMDVEALKKLKKNKKLVKKLAKKYDAFLASSTLIKQIPRILGPGLNKAGKFPTSVSHGESLEDKVNEIRGTIKFQMKKVLTLGVAVGHVGMDQEELIRNIG</sequence>
<feature type="non-terminal residue" evidence="5">
    <location>
        <position position="183"/>
    </location>
</feature>
<dbReference type="SUPFAM" id="SSF56808">
    <property type="entry name" value="Ribosomal protein L1"/>
    <property type="match status" value="1"/>
</dbReference>